<protein>
    <submittedName>
        <fullName evidence="1">Homeodomain-like DNA binding domain-containing transcription factor</fullName>
    </submittedName>
</protein>
<sequence length="215" mass="25279">MNQFLYKDKEIPVAVLDMEVDNEQYLLHNITNLKQYMELKPSEKQVKKKTLKSNKKEPVVKASYQSYKKEDKEKFFYWVYEKQFNVCAACKMVNIPPSTGQNWFKKGVESLMNNEDLSQRKSGSSLNSSSAGRPPKLCEEYKDFVVGIVDEKPDIVLEKMIEKLNGQFIGLKIKKTALHDFLTKKFQLTLKRAYFYSIQQNSIENIEERHKWVTR</sequence>
<keyword evidence="1" id="KW-0371">Homeobox</keyword>
<evidence type="ECO:0000313" key="2">
    <source>
        <dbReference type="Proteomes" id="UP000077315"/>
    </source>
</evidence>
<dbReference type="AlphaFoldDB" id="A0A167QCS2"/>
<accession>A0A167QCS2</accession>
<name>A0A167QCS2_PHYB8</name>
<organism evidence="1 2">
    <name type="scientific">Phycomyces blakesleeanus (strain ATCC 8743b / DSM 1359 / FGSC 10004 / NBRC 33097 / NRRL 1555)</name>
    <dbReference type="NCBI Taxonomy" id="763407"/>
    <lineage>
        <taxon>Eukaryota</taxon>
        <taxon>Fungi</taxon>
        <taxon>Fungi incertae sedis</taxon>
        <taxon>Mucoromycota</taxon>
        <taxon>Mucoromycotina</taxon>
        <taxon>Mucoromycetes</taxon>
        <taxon>Mucorales</taxon>
        <taxon>Phycomycetaceae</taxon>
        <taxon>Phycomyces</taxon>
    </lineage>
</organism>
<dbReference type="EMBL" id="KV440972">
    <property type="protein sequence ID" value="OAD79496.1"/>
    <property type="molecule type" value="Genomic_DNA"/>
</dbReference>
<evidence type="ECO:0000313" key="1">
    <source>
        <dbReference type="EMBL" id="OAD79496.1"/>
    </source>
</evidence>
<proteinExistence type="predicted"/>
<dbReference type="SUPFAM" id="SSF46689">
    <property type="entry name" value="Homeodomain-like"/>
    <property type="match status" value="1"/>
</dbReference>
<gene>
    <name evidence="1" type="ORF">PHYBLDRAFT_58544</name>
</gene>
<keyword evidence="1" id="KW-0238">DNA-binding</keyword>
<dbReference type="GeneID" id="29001253"/>
<dbReference type="OrthoDB" id="2286411at2759"/>
<reference evidence="2" key="1">
    <citation type="submission" date="2015-06" db="EMBL/GenBank/DDBJ databases">
        <title>Expansion of signal transduction pathways in fungi by whole-genome duplication.</title>
        <authorList>
            <consortium name="DOE Joint Genome Institute"/>
            <person name="Corrochano L.M."/>
            <person name="Kuo A."/>
            <person name="Marcet-Houben M."/>
            <person name="Polaino S."/>
            <person name="Salamov A."/>
            <person name="Villalobos J.M."/>
            <person name="Alvarez M.I."/>
            <person name="Avalos J."/>
            <person name="Benito E.P."/>
            <person name="Benoit I."/>
            <person name="Burger G."/>
            <person name="Camino L.P."/>
            <person name="Canovas D."/>
            <person name="Cerda-Olmedo E."/>
            <person name="Cheng J.-F."/>
            <person name="Dominguez A."/>
            <person name="Elias M."/>
            <person name="Eslava A.P."/>
            <person name="Glaser F."/>
            <person name="Grimwood J."/>
            <person name="Gutierrez G."/>
            <person name="Heitman J."/>
            <person name="Henrissat B."/>
            <person name="Iturriaga E.A."/>
            <person name="Lang B.F."/>
            <person name="Lavin J.L."/>
            <person name="Lee S."/>
            <person name="Li W."/>
            <person name="Lindquist E."/>
            <person name="Lopez-Garcia S."/>
            <person name="Luque E.M."/>
            <person name="Marcos A.T."/>
            <person name="Martin J."/>
            <person name="McCluskey K."/>
            <person name="Medina H.R."/>
            <person name="Miralles-Duran A."/>
            <person name="Miyazaki A."/>
            <person name="Munoz-Torres E."/>
            <person name="Oguiza J.A."/>
            <person name="Ohm R."/>
            <person name="Olmedo M."/>
            <person name="Orejas M."/>
            <person name="Ortiz-Castellanos L."/>
            <person name="Pisabarro A.G."/>
            <person name="Rodriguez-Romero J."/>
            <person name="Ruiz-Herrera J."/>
            <person name="Ruiz-Vazquez R."/>
            <person name="Sanz C."/>
            <person name="Schackwitz W."/>
            <person name="Schmutz J."/>
            <person name="Shahriari M."/>
            <person name="Shelest E."/>
            <person name="Silva-Franco F."/>
            <person name="Soanes D."/>
            <person name="Syed K."/>
            <person name="Tagua V.G."/>
            <person name="Talbot N.J."/>
            <person name="Thon M."/>
            <person name="De vries R.P."/>
            <person name="Wiebenga A."/>
            <person name="Yadav J.S."/>
            <person name="Braun E.L."/>
            <person name="Baker S."/>
            <person name="Garre V."/>
            <person name="Horwitz B."/>
            <person name="Torres-Martinez S."/>
            <person name="Idnurm A."/>
            <person name="Herrera-Estrella A."/>
            <person name="Gabaldon T."/>
            <person name="Grigoriev I.V."/>
        </authorList>
    </citation>
    <scope>NUCLEOTIDE SEQUENCE [LARGE SCALE GENOMIC DNA]</scope>
    <source>
        <strain evidence="2">NRRL 1555(-)</strain>
    </source>
</reference>
<dbReference type="InParanoid" id="A0A167QCS2"/>
<dbReference type="RefSeq" id="XP_018297536.1">
    <property type="nucleotide sequence ID" value="XM_018440347.1"/>
</dbReference>
<dbReference type="GO" id="GO:0003677">
    <property type="term" value="F:DNA binding"/>
    <property type="evidence" value="ECO:0007669"/>
    <property type="project" value="UniProtKB-KW"/>
</dbReference>
<dbReference type="STRING" id="763407.A0A167QCS2"/>
<dbReference type="InterPro" id="IPR009057">
    <property type="entry name" value="Homeodomain-like_sf"/>
</dbReference>
<dbReference type="Proteomes" id="UP000077315">
    <property type="component" value="Unassembled WGS sequence"/>
</dbReference>
<dbReference type="VEuPathDB" id="FungiDB:PHYBLDRAFT_58544"/>
<keyword evidence="2" id="KW-1185">Reference proteome</keyword>